<dbReference type="Pfam" id="PF00350">
    <property type="entry name" value="Dynamin_N"/>
    <property type="match status" value="1"/>
</dbReference>
<dbReference type="Gene3D" id="3.40.50.300">
    <property type="entry name" value="P-loop containing nucleotide triphosphate hydrolases"/>
    <property type="match status" value="1"/>
</dbReference>
<feature type="region of interest" description="Disordered" evidence="1">
    <location>
        <begin position="584"/>
        <end position="608"/>
    </location>
</feature>
<evidence type="ECO:0000256" key="1">
    <source>
        <dbReference type="SAM" id="MobiDB-lite"/>
    </source>
</evidence>
<keyword evidence="2" id="KW-1133">Transmembrane helix</keyword>
<dbReference type="InterPro" id="IPR051943">
    <property type="entry name" value="TRAFAC_Dynamin-like_GTPase"/>
</dbReference>
<dbReference type="Proteomes" id="UP000273405">
    <property type="component" value="Unassembled WGS sequence"/>
</dbReference>
<dbReference type="EMBL" id="RAWG01000146">
    <property type="protein sequence ID" value="RKH39943.1"/>
    <property type="molecule type" value="Genomic_DNA"/>
</dbReference>
<keyword evidence="2" id="KW-0812">Transmembrane</keyword>
<gene>
    <name evidence="4" type="ORF">D7X12_22135</name>
</gene>
<feature type="transmembrane region" description="Helical" evidence="2">
    <location>
        <begin position="463"/>
        <end position="485"/>
    </location>
</feature>
<feature type="domain" description="Dynamin N-terminal" evidence="3">
    <location>
        <begin position="84"/>
        <end position="224"/>
    </location>
</feature>
<dbReference type="PRINTS" id="PR00195">
    <property type="entry name" value="DYNAMIN"/>
</dbReference>
<evidence type="ECO:0000313" key="5">
    <source>
        <dbReference type="Proteomes" id="UP000273405"/>
    </source>
</evidence>
<dbReference type="InterPro" id="IPR045063">
    <property type="entry name" value="Dynamin_N"/>
</dbReference>
<accession>A0A3A8N7S2</accession>
<dbReference type="InterPro" id="IPR022812">
    <property type="entry name" value="Dynamin"/>
</dbReference>
<dbReference type="InterPro" id="IPR027417">
    <property type="entry name" value="P-loop_NTPase"/>
</dbReference>
<dbReference type="SUPFAM" id="SSF52540">
    <property type="entry name" value="P-loop containing nucleoside triphosphate hydrolases"/>
    <property type="match status" value="1"/>
</dbReference>
<dbReference type="PANTHER" id="PTHR43681:SF1">
    <property type="entry name" value="SARCALUMENIN"/>
    <property type="match status" value="1"/>
</dbReference>
<keyword evidence="5" id="KW-1185">Reference proteome</keyword>
<name>A0A3A8N7S2_9BACT</name>
<protein>
    <recommendedName>
        <fullName evidence="3">Dynamin N-terminal domain-containing protein</fullName>
    </recommendedName>
</protein>
<organism evidence="4 5">
    <name type="scientific">Corallococcus sicarius</name>
    <dbReference type="NCBI Taxonomy" id="2316726"/>
    <lineage>
        <taxon>Bacteria</taxon>
        <taxon>Pseudomonadati</taxon>
        <taxon>Myxococcota</taxon>
        <taxon>Myxococcia</taxon>
        <taxon>Myxococcales</taxon>
        <taxon>Cystobacterineae</taxon>
        <taxon>Myxococcaceae</taxon>
        <taxon>Corallococcus</taxon>
    </lineage>
</organism>
<evidence type="ECO:0000256" key="2">
    <source>
        <dbReference type="SAM" id="Phobius"/>
    </source>
</evidence>
<reference evidence="5" key="1">
    <citation type="submission" date="2018-09" db="EMBL/GenBank/DDBJ databases">
        <authorList>
            <person name="Livingstone P.G."/>
            <person name="Whitworth D.E."/>
        </authorList>
    </citation>
    <scope>NUCLEOTIDE SEQUENCE [LARGE SCALE GENOMIC DNA]</scope>
    <source>
        <strain evidence="5">CA040B</strain>
    </source>
</reference>
<evidence type="ECO:0000313" key="4">
    <source>
        <dbReference type="EMBL" id="RKH39943.1"/>
    </source>
</evidence>
<dbReference type="AlphaFoldDB" id="A0A3A8N7S2"/>
<comment type="caution">
    <text evidence="4">The sequence shown here is derived from an EMBL/GenBank/DDBJ whole genome shotgun (WGS) entry which is preliminary data.</text>
</comment>
<sequence>MPGLPKSRSVVVPLGPAATWFRVCTGSRWTLHGGHVKYVKEIAAQRKVASELAADRKELLGQIPFGSELESTRFDLDRIAVPIVAVTGAYSAGKSALINAATGTRYLPTGVTPTTLVPVLLRRSAREACFMRTAAGFVEEPYSTATFKKLITDKNSTARHVVLDSPKLTAHGWHWLDTPGVNADMQRQAPLRLQARDIADICILATSALQPLTLSDLTQLREVGKIFKGNNLCVALTRIDQLPSGELASVERYVREMLDQALPGRALKVLPVSNGDAASLSALTQHLADVVYHHQKERLKEALEAWQNMIVHLQQLLEMRELLQVKSTTVQRIRTRLDAVILESGALLTTDLPIFMDETCRELKVRLPASQRQLLDTFRARFHQRFAERLQEIGARINRELAEALQQDVSSPISVTLANRFLRLLEPTNPFFDWASATLGGTMGAGAAASAALLSAALPPVGLMLAGAAVIGGLLGGLIGSASLIENGDELKEKIGRPTTLEYQQHLDAAIYSYRTDLQHLCRLIDQVSTIFSKPTAAAYDVQNMLQVLSMAEDRRSKRLVPSYQRIASELLVAEMAERQARFGLQPPPALASNNTPAASVGKRRKKA</sequence>
<evidence type="ECO:0000259" key="3">
    <source>
        <dbReference type="Pfam" id="PF00350"/>
    </source>
</evidence>
<keyword evidence="2" id="KW-0472">Membrane</keyword>
<proteinExistence type="predicted"/>
<dbReference type="PANTHER" id="PTHR43681">
    <property type="entry name" value="TRANSMEMBRANE GTPASE FZO"/>
    <property type="match status" value="1"/>
</dbReference>